<dbReference type="SUPFAM" id="SSF53597">
    <property type="entry name" value="Dihydrofolate reductase-like"/>
    <property type="match status" value="1"/>
</dbReference>
<dbReference type="Gene3D" id="3.40.430.10">
    <property type="entry name" value="Dihydrofolate Reductase, subunit A"/>
    <property type="match status" value="1"/>
</dbReference>
<dbReference type="InterPro" id="IPR024072">
    <property type="entry name" value="DHFR-like_dom_sf"/>
</dbReference>
<proteinExistence type="predicted"/>
<reference evidence="2" key="2">
    <citation type="journal article" date="2021" name="J Anim Sci Technol">
        <title>Complete genome sequence of Paenibacillus konkukensis sp. nov. SK3146 as a potential probiotic strain.</title>
        <authorList>
            <person name="Jung H.I."/>
            <person name="Park S."/>
            <person name="Niu K.M."/>
            <person name="Lee S.W."/>
            <person name="Kothari D."/>
            <person name="Yi K.J."/>
            <person name="Kim S.K."/>
        </authorList>
    </citation>
    <scope>NUCLEOTIDE SEQUENCE</scope>
    <source>
        <strain evidence="2">SK3146</strain>
    </source>
</reference>
<organism evidence="2 3">
    <name type="scientific">Paenibacillus konkukensis</name>
    <dbReference type="NCBI Taxonomy" id="2020716"/>
    <lineage>
        <taxon>Bacteria</taxon>
        <taxon>Bacillati</taxon>
        <taxon>Bacillota</taxon>
        <taxon>Bacilli</taxon>
        <taxon>Bacillales</taxon>
        <taxon>Paenibacillaceae</taxon>
        <taxon>Paenibacillus</taxon>
    </lineage>
</organism>
<sequence>MQGIDTVIMGRATCDQLESLSKQFTYPDQRCYVFTRSLAPEDPNVEFVREDVSSFVAKLKRQQGKSIWPVGGAGLADDFLQAGLIDEFIVSTVPVLLGKGIPLFHSPVPELSLEFKDVRRHGQIAQFHHAVRF</sequence>
<dbReference type="PANTHER" id="PTHR38011">
    <property type="entry name" value="DIHYDROFOLATE REDUCTASE FAMILY PROTEIN (AFU_ORTHOLOGUE AFUA_8G06820)"/>
    <property type="match status" value="1"/>
</dbReference>
<name>A0ABY4RTC5_9BACL</name>
<dbReference type="EMBL" id="CP027059">
    <property type="protein sequence ID" value="UQZ85836.1"/>
    <property type="molecule type" value="Genomic_DNA"/>
</dbReference>
<gene>
    <name evidence="2" type="primary">folA</name>
    <name evidence="2" type="ORF">SK3146_05126</name>
</gene>
<accession>A0ABY4RTC5</accession>
<keyword evidence="3" id="KW-1185">Reference proteome</keyword>
<feature type="domain" description="Bacterial bifunctional deaminase-reductase C-terminal" evidence="1">
    <location>
        <begin position="49"/>
        <end position="123"/>
    </location>
</feature>
<keyword evidence="2" id="KW-0560">Oxidoreductase</keyword>
<dbReference type="RefSeq" id="WP_249861427.1">
    <property type="nucleotide sequence ID" value="NZ_CP027059.1"/>
</dbReference>
<dbReference type="PANTHER" id="PTHR38011:SF11">
    <property type="entry name" value="2,5-DIAMINO-6-RIBOSYLAMINO-4(3H)-PYRIMIDINONE 5'-PHOSPHATE REDUCTASE"/>
    <property type="match status" value="1"/>
</dbReference>
<evidence type="ECO:0000259" key="1">
    <source>
        <dbReference type="Pfam" id="PF01872"/>
    </source>
</evidence>
<evidence type="ECO:0000313" key="3">
    <source>
        <dbReference type="Proteomes" id="UP001057134"/>
    </source>
</evidence>
<evidence type="ECO:0000313" key="2">
    <source>
        <dbReference type="EMBL" id="UQZ85836.1"/>
    </source>
</evidence>
<protein>
    <submittedName>
        <fullName evidence="2">Dihydrofolate reductase</fullName>
        <ecNumber evidence="2">1.5.1.3</ecNumber>
    </submittedName>
</protein>
<dbReference type="EC" id="1.5.1.3" evidence="2"/>
<dbReference type="InterPro" id="IPR002734">
    <property type="entry name" value="RibDG_C"/>
</dbReference>
<dbReference type="Proteomes" id="UP001057134">
    <property type="component" value="Chromosome"/>
</dbReference>
<dbReference type="InterPro" id="IPR050765">
    <property type="entry name" value="Riboflavin_Biosynth_HTPR"/>
</dbReference>
<dbReference type="Pfam" id="PF01872">
    <property type="entry name" value="RibD_C"/>
    <property type="match status" value="1"/>
</dbReference>
<dbReference type="GO" id="GO:0004146">
    <property type="term" value="F:dihydrofolate reductase activity"/>
    <property type="evidence" value="ECO:0007669"/>
    <property type="project" value="UniProtKB-EC"/>
</dbReference>
<reference evidence="2" key="1">
    <citation type="submission" date="2018-02" db="EMBL/GenBank/DDBJ databases">
        <authorList>
            <person name="Kim S.-K."/>
            <person name="Jung H.-I."/>
            <person name="Lee S.-W."/>
        </authorList>
    </citation>
    <scope>NUCLEOTIDE SEQUENCE</scope>
    <source>
        <strain evidence="2">SK3146</strain>
    </source>
</reference>